<keyword evidence="7" id="KW-1185">Reference proteome</keyword>
<gene>
    <name evidence="6" type="ORF">ES288_A07G134700v1</name>
</gene>
<proteinExistence type="inferred from homology"/>
<dbReference type="GO" id="GO:0016788">
    <property type="term" value="F:hydrolase activity, acting on ester bonds"/>
    <property type="evidence" value="ECO:0007669"/>
    <property type="project" value="InterPro"/>
</dbReference>
<protein>
    <recommendedName>
        <fullName evidence="8">SGNH hydrolase-type esterase domain-containing protein</fullName>
    </recommendedName>
</protein>
<dbReference type="InterPro" id="IPR036514">
    <property type="entry name" value="SGNH_hydro_sf"/>
</dbReference>
<dbReference type="Gene3D" id="3.40.50.1110">
    <property type="entry name" value="SGNH hydrolase"/>
    <property type="match status" value="1"/>
</dbReference>
<evidence type="ECO:0008006" key="8">
    <source>
        <dbReference type="Google" id="ProtNLM"/>
    </source>
</evidence>
<keyword evidence="3" id="KW-0442">Lipid degradation</keyword>
<feature type="transmembrane region" description="Helical" evidence="5">
    <location>
        <begin position="58"/>
        <end position="78"/>
    </location>
</feature>
<reference evidence="6 7" key="1">
    <citation type="submission" date="2019-06" db="EMBL/GenBank/DDBJ databases">
        <title>WGS assembly of Gossypium darwinii.</title>
        <authorList>
            <person name="Chen Z.J."/>
            <person name="Sreedasyam A."/>
            <person name="Ando A."/>
            <person name="Song Q."/>
            <person name="De L."/>
            <person name="Hulse-Kemp A."/>
            <person name="Ding M."/>
            <person name="Ye W."/>
            <person name="Kirkbride R."/>
            <person name="Jenkins J."/>
            <person name="Plott C."/>
            <person name="Lovell J."/>
            <person name="Lin Y.-M."/>
            <person name="Vaughn R."/>
            <person name="Liu B."/>
            <person name="Li W."/>
            <person name="Simpson S."/>
            <person name="Scheffler B."/>
            <person name="Saski C."/>
            <person name="Grover C."/>
            <person name="Hu G."/>
            <person name="Conover J."/>
            <person name="Carlson J."/>
            <person name="Shu S."/>
            <person name="Boston L."/>
            <person name="Williams M."/>
            <person name="Peterson D."/>
            <person name="Mcgee K."/>
            <person name="Jones D."/>
            <person name="Wendel J."/>
            <person name="Stelly D."/>
            <person name="Grimwood J."/>
            <person name="Schmutz J."/>
        </authorList>
    </citation>
    <scope>NUCLEOTIDE SEQUENCE [LARGE SCALE GENOMIC DNA]</scope>
    <source>
        <strain evidence="6">1808015.09</strain>
    </source>
</reference>
<dbReference type="Proteomes" id="UP000323506">
    <property type="component" value="Chromosome A07"/>
</dbReference>
<dbReference type="AlphaFoldDB" id="A0A5D2FXI8"/>
<evidence type="ECO:0000256" key="4">
    <source>
        <dbReference type="ARBA" id="ARBA00023098"/>
    </source>
</evidence>
<evidence type="ECO:0000256" key="2">
    <source>
        <dbReference type="ARBA" id="ARBA00022801"/>
    </source>
</evidence>
<dbReference type="PANTHER" id="PTHR45648:SF7">
    <property type="entry name" value="OS12G0126100 PROTEIN"/>
    <property type="match status" value="1"/>
</dbReference>
<evidence type="ECO:0000313" key="7">
    <source>
        <dbReference type="Proteomes" id="UP000323506"/>
    </source>
</evidence>
<dbReference type="GO" id="GO:0016042">
    <property type="term" value="P:lipid catabolic process"/>
    <property type="evidence" value="ECO:0007669"/>
    <property type="project" value="UniProtKB-KW"/>
</dbReference>
<keyword evidence="5" id="KW-1133">Transmembrane helix</keyword>
<keyword evidence="5" id="KW-0812">Transmembrane</keyword>
<evidence type="ECO:0000256" key="1">
    <source>
        <dbReference type="ARBA" id="ARBA00008668"/>
    </source>
</evidence>
<dbReference type="InterPro" id="IPR001087">
    <property type="entry name" value="GDSL"/>
</dbReference>
<keyword evidence="2" id="KW-0378">Hydrolase</keyword>
<dbReference type="EMBL" id="CM017694">
    <property type="protein sequence ID" value="TYH09906.1"/>
    <property type="molecule type" value="Genomic_DNA"/>
</dbReference>
<evidence type="ECO:0000256" key="3">
    <source>
        <dbReference type="ARBA" id="ARBA00022963"/>
    </source>
</evidence>
<dbReference type="Pfam" id="PF00657">
    <property type="entry name" value="Lipase_GDSL"/>
    <property type="match status" value="1"/>
</dbReference>
<accession>A0A5D2FXI8</accession>
<dbReference type="PANTHER" id="PTHR45648">
    <property type="entry name" value="GDSL LIPASE/ACYLHYDROLASE FAMILY PROTEIN (AFU_ORTHOLOGUE AFUA_4G14700)"/>
    <property type="match status" value="1"/>
</dbReference>
<dbReference type="InterPro" id="IPR051058">
    <property type="entry name" value="GDSL_Est/Lipase"/>
</dbReference>
<keyword evidence="4" id="KW-0443">Lipid metabolism</keyword>
<sequence length="416" mass="46615">MNDDTPKEKKKKIRCMNVKTLIIFKERMFEDIEGKQKKQRNSTWSRNPKIKRRTMEGFALFLVALVSMGITNLAMVPGKTNRNVSAMYLLGDSSVDSGSNTLFYPIIHLNLSLLPCNGSNSILLPYLLAKKMGLPYAEPFYAQNGTIDGLLNGVNYGAAHATILSPTSLSHQSLNHQLRQVFETVQLLELQLGHESSRHFIRSSLFYLAFGKDDYIDLFLRNFSGVMAEYNGPQFAEILVNQMVHAVMNLYDMNVRKVVLMGILPLGCAPSLLFQWHIDDATGCVEMINEVILRYNVLLEKSIVRLNEELPDAHLVFCDLYQGVKKIITYPQFFGFEDAKNACCGLGLYGAEIGCVTSDIACNTVSANVWWDLYNPTPKVNSLLAESTWSGQQLLSNICRPTTIRGLVYSSVSPPT</sequence>
<organism evidence="6 7">
    <name type="scientific">Gossypium darwinii</name>
    <name type="common">Darwin's cotton</name>
    <name type="synonym">Gossypium barbadense var. darwinii</name>
    <dbReference type="NCBI Taxonomy" id="34276"/>
    <lineage>
        <taxon>Eukaryota</taxon>
        <taxon>Viridiplantae</taxon>
        <taxon>Streptophyta</taxon>
        <taxon>Embryophyta</taxon>
        <taxon>Tracheophyta</taxon>
        <taxon>Spermatophyta</taxon>
        <taxon>Magnoliopsida</taxon>
        <taxon>eudicotyledons</taxon>
        <taxon>Gunneridae</taxon>
        <taxon>Pentapetalae</taxon>
        <taxon>rosids</taxon>
        <taxon>malvids</taxon>
        <taxon>Malvales</taxon>
        <taxon>Malvaceae</taxon>
        <taxon>Malvoideae</taxon>
        <taxon>Gossypium</taxon>
    </lineage>
</organism>
<name>A0A5D2FXI8_GOSDA</name>
<evidence type="ECO:0000256" key="5">
    <source>
        <dbReference type="SAM" id="Phobius"/>
    </source>
</evidence>
<comment type="similarity">
    <text evidence="1">Belongs to the 'GDSL' lipolytic enzyme family.</text>
</comment>
<evidence type="ECO:0000313" key="6">
    <source>
        <dbReference type="EMBL" id="TYH09906.1"/>
    </source>
</evidence>
<keyword evidence="5" id="KW-0472">Membrane</keyword>